<evidence type="ECO:0000313" key="2">
    <source>
        <dbReference type="Proteomes" id="UP001258945"/>
    </source>
</evidence>
<accession>A0ABU3MJ62</accession>
<name>A0ABU3MJ62_9PROT</name>
<protein>
    <recommendedName>
        <fullName evidence="3">Pectate lyase superfamily protein domain-containing protein</fullName>
    </recommendedName>
</protein>
<sequence>MTIAAGQRATAKDVLDAIAVAGGISLTTATGGDIDRTGAIDAGPAIQRAIDRAISVGNPRINLGAGTLRIETPVFQSAPLDVLGLGCGETASGAPATIIRNACGAGVSMWTVSGTNGRGSSFSEFAVVEDHPPPLSGWTPAANGWVFDIQDCQGGVRFDVHMPGVNKGIRCTNSGRVMIDRLRGQFFNTALELDKAYDNSTVGHFHAWPFYSSHDNIMAYQQANSVGIRLKRADGVMMGSVFAFGCLSAVELAQGADGAATKVFFDAIYTDLCKYGVHVMPGTDGAFVLISQATMQGQAWGTAGVPIAGAKALMIEGNNSRVCYDVLQAERFPAGIVAMTGAGNKIDGDRTLTKWVNESGGTNTPLFAMGAGAGNEVSLSQPPRIENTASVVLSSGGTAQIGARVLVPAGSTDFPLDYASQEGGQITRRANGSGNNVGLMQMAKGTARSSLGAREKRIFSVDDFNGTGDTEMLLRTAAGGMNFVVESTATNAGAAFAPKGAGRLSFTNPSFPALPTSASGLPSGALWCDTASGNAIKVVP</sequence>
<dbReference type="InterPro" id="IPR011050">
    <property type="entry name" value="Pectin_lyase_fold/virulence"/>
</dbReference>
<evidence type="ECO:0000313" key="1">
    <source>
        <dbReference type="EMBL" id="MDT8332998.1"/>
    </source>
</evidence>
<reference evidence="1 2" key="1">
    <citation type="journal article" date="2019" name="Microb. Pathog.">
        <title>Comparison of VITEK 2, MALDI-TOF MS, 16S rRNA gene sequencing, and whole-genome sequencing for identification of Roseomonas mucosa.</title>
        <authorList>
            <person name="Rudolph W.W."/>
            <person name="Gunzer F."/>
            <person name="Trauth M."/>
            <person name="Bunk B."/>
            <person name="Bigge R."/>
            <person name="Schrottner P."/>
        </authorList>
    </citation>
    <scope>NUCLEOTIDE SEQUENCE [LARGE SCALE GENOMIC DNA]</scope>
    <source>
        <strain evidence="1 2">DSM 103800</strain>
    </source>
</reference>
<comment type="caution">
    <text evidence="1">The sequence shown here is derived from an EMBL/GenBank/DDBJ whole genome shotgun (WGS) entry which is preliminary data.</text>
</comment>
<keyword evidence="2" id="KW-1185">Reference proteome</keyword>
<dbReference type="Proteomes" id="UP001258945">
    <property type="component" value="Unassembled WGS sequence"/>
</dbReference>
<dbReference type="SUPFAM" id="SSF51126">
    <property type="entry name" value="Pectin lyase-like"/>
    <property type="match status" value="1"/>
</dbReference>
<dbReference type="RefSeq" id="WP_314284020.1">
    <property type="nucleotide sequence ID" value="NZ_JAVVDO010000041.1"/>
</dbReference>
<evidence type="ECO:0008006" key="3">
    <source>
        <dbReference type="Google" id="ProtNLM"/>
    </source>
</evidence>
<organism evidence="1 2">
    <name type="scientific">Roseomonas gilardii</name>
    <dbReference type="NCBI Taxonomy" id="257708"/>
    <lineage>
        <taxon>Bacteria</taxon>
        <taxon>Pseudomonadati</taxon>
        <taxon>Pseudomonadota</taxon>
        <taxon>Alphaproteobacteria</taxon>
        <taxon>Acetobacterales</taxon>
        <taxon>Roseomonadaceae</taxon>
        <taxon>Roseomonas</taxon>
    </lineage>
</organism>
<dbReference type="EMBL" id="JAVVDO010000041">
    <property type="protein sequence ID" value="MDT8332998.1"/>
    <property type="molecule type" value="Genomic_DNA"/>
</dbReference>
<gene>
    <name evidence="1" type="ORF">RQ831_18250</name>
</gene>
<proteinExistence type="predicted"/>